<dbReference type="GO" id="GO:0004668">
    <property type="term" value="F:protein-arginine deiminase activity"/>
    <property type="evidence" value="ECO:0007669"/>
    <property type="project" value="InterPro"/>
</dbReference>
<dbReference type="AlphaFoldDB" id="A0A7S2RPY1"/>
<protein>
    <recommendedName>
        <fullName evidence="4">Agmatine deiminase</fullName>
    </recommendedName>
</protein>
<feature type="chain" id="PRO_5030874445" description="Agmatine deiminase" evidence="2">
    <location>
        <begin position="17"/>
        <end position="342"/>
    </location>
</feature>
<reference evidence="3" key="1">
    <citation type="submission" date="2021-01" db="EMBL/GenBank/DDBJ databases">
        <authorList>
            <person name="Corre E."/>
            <person name="Pelletier E."/>
            <person name="Niang G."/>
            <person name="Scheremetjew M."/>
            <person name="Finn R."/>
            <person name="Kale V."/>
            <person name="Holt S."/>
            <person name="Cochrane G."/>
            <person name="Meng A."/>
            <person name="Brown T."/>
            <person name="Cohen L."/>
        </authorList>
    </citation>
    <scope>NUCLEOTIDE SEQUENCE</scope>
    <source>
        <strain evidence="3">NY070348D</strain>
    </source>
</reference>
<dbReference type="GO" id="GO:0009446">
    <property type="term" value="P:putrescine biosynthetic process"/>
    <property type="evidence" value="ECO:0007669"/>
    <property type="project" value="InterPro"/>
</dbReference>
<dbReference type="EMBL" id="HBHK01009290">
    <property type="protein sequence ID" value="CAD9677323.1"/>
    <property type="molecule type" value="Transcribed_RNA"/>
</dbReference>
<dbReference type="Gene3D" id="3.75.10.10">
    <property type="entry name" value="L-arginine/glycine Amidinotransferase, Chain A"/>
    <property type="match status" value="1"/>
</dbReference>
<dbReference type="SUPFAM" id="SSF55909">
    <property type="entry name" value="Pentein"/>
    <property type="match status" value="1"/>
</dbReference>
<dbReference type="PANTHER" id="PTHR31377">
    <property type="entry name" value="AGMATINE DEIMINASE-RELATED"/>
    <property type="match status" value="1"/>
</dbReference>
<evidence type="ECO:0008006" key="4">
    <source>
        <dbReference type="Google" id="ProtNLM"/>
    </source>
</evidence>
<dbReference type="Pfam" id="PF04371">
    <property type="entry name" value="PAD_porph"/>
    <property type="match status" value="1"/>
</dbReference>
<evidence type="ECO:0000313" key="3">
    <source>
        <dbReference type="EMBL" id="CAD9677323.1"/>
    </source>
</evidence>
<accession>A0A7S2RPY1</accession>
<evidence type="ECO:0000256" key="2">
    <source>
        <dbReference type="SAM" id="SignalP"/>
    </source>
</evidence>
<proteinExistence type="predicted"/>
<dbReference type="GO" id="GO:0047632">
    <property type="term" value="F:agmatine deiminase activity"/>
    <property type="evidence" value="ECO:0007669"/>
    <property type="project" value="TreeGrafter"/>
</dbReference>
<feature type="signal peptide" evidence="2">
    <location>
        <begin position="1"/>
        <end position="16"/>
    </location>
</feature>
<dbReference type="InterPro" id="IPR007466">
    <property type="entry name" value="Peptidyl-Arg-deiminase_porph"/>
</dbReference>
<evidence type="ECO:0000256" key="1">
    <source>
        <dbReference type="ARBA" id="ARBA00022801"/>
    </source>
</evidence>
<keyword evidence="2" id="KW-0732">Signal</keyword>
<organism evidence="3">
    <name type="scientific">Mucochytrium quahogii</name>
    <dbReference type="NCBI Taxonomy" id="96639"/>
    <lineage>
        <taxon>Eukaryota</taxon>
        <taxon>Sar</taxon>
        <taxon>Stramenopiles</taxon>
        <taxon>Bigyra</taxon>
        <taxon>Labyrinthulomycetes</taxon>
        <taxon>Thraustochytrida</taxon>
        <taxon>Thraustochytriidae</taxon>
        <taxon>Mucochytrium</taxon>
    </lineage>
</organism>
<dbReference type="PANTHER" id="PTHR31377:SF0">
    <property type="entry name" value="AGMATINE DEIMINASE-RELATED"/>
    <property type="match status" value="1"/>
</dbReference>
<name>A0A7S2RPY1_9STRA</name>
<sequence length="342" mass="39303">MRILLAFCLLATICQGRRVVPEWEPQDSVWLQWGYDFEAAYRPAMTRIIKIASQYTNVNVLVRSRRLKYSAKRMVKKAKANMDNVTFIVKKYDNAWMRDNGPIYVDVDEDIVVGDWKFDAWGNTPGNLGYKLDNQIPAWLTKRLGFDTRYVYDFVMERGAVEFNGNGAVITTWPTMKKRNPRWTKEDMELLFKRAWGLDKVVWVNTVPPSDKITGGHIDGIARFISKDTVVVTKARDPEDEDAAAYDAAASDIGEHFNVIRLTGSPEYKYKRQYMYGNYMNWLVGDGYVLVPGFGMPESDTAARATVQTFFPDRDIYTVDIRALWYNGGGIHCVTNDIPKYK</sequence>
<gene>
    <name evidence="3" type="ORF">QSP1433_LOCUS5748</name>
</gene>
<keyword evidence="1" id="KW-0378">Hydrolase</keyword>